<reference evidence="3" key="1">
    <citation type="submission" date="2018-05" db="EMBL/GenBank/DDBJ databases">
        <title>Azospirillum thermophila sp. nov., a novel isolated from hot spring.</title>
        <authorList>
            <person name="Zhao Z."/>
        </authorList>
    </citation>
    <scope>NUCLEOTIDE SEQUENCE [LARGE SCALE GENOMIC DNA]</scope>
    <source>
        <strain evidence="3">CFH 70021</strain>
    </source>
</reference>
<feature type="region of interest" description="Disordered" evidence="1">
    <location>
        <begin position="35"/>
        <end position="84"/>
    </location>
</feature>
<feature type="compositionally biased region" description="Low complexity" evidence="1">
    <location>
        <begin position="59"/>
        <end position="75"/>
    </location>
</feature>
<protein>
    <submittedName>
        <fullName evidence="2">Uncharacterized protein</fullName>
    </submittedName>
</protein>
<dbReference type="RefSeq" id="WP_109330736.1">
    <property type="nucleotide sequence ID" value="NZ_CP029354.1"/>
</dbReference>
<name>A0A2S2CVE0_9PROT</name>
<evidence type="ECO:0000313" key="3">
    <source>
        <dbReference type="Proteomes" id="UP000245629"/>
    </source>
</evidence>
<dbReference type="Proteomes" id="UP000245629">
    <property type="component" value="Chromosome 3"/>
</dbReference>
<sequence length="84" mass="8663">MLRTGSAPQPFPWLESVALLLALLTLLAVIDAHRPVPGSDAPKELPLEAMLSDLPAPRPAAGSASRSASRSAALADPDRLLGAD</sequence>
<evidence type="ECO:0000313" key="2">
    <source>
        <dbReference type="EMBL" id="AWK88448.1"/>
    </source>
</evidence>
<dbReference type="AlphaFoldDB" id="A0A2S2CVE0"/>
<dbReference type="KEGG" id="azz:DEW08_20470"/>
<evidence type="ECO:0000256" key="1">
    <source>
        <dbReference type="SAM" id="MobiDB-lite"/>
    </source>
</evidence>
<dbReference type="EMBL" id="CP029354">
    <property type="protein sequence ID" value="AWK88448.1"/>
    <property type="molecule type" value="Genomic_DNA"/>
</dbReference>
<organism evidence="2 3">
    <name type="scientific">Azospirillum thermophilum</name>
    <dbReference type="NCBI Taxonomy" id="2202148"/>
    <lineage>
        <taxon>Bacteria</taxon>
        <taxon>Pseudomonadati</taxon>
        <taxon>Pseudomonadota</taxon>
        <taxon>Alphaproteobacteria</taxon>
        <taxon>Rhodospirillales</taxon>
        <taxon>Azospirillaceae</taxon>
        <taxon>Azospirillum</taxon>
    </lineage>
</organism>
<keyword evidence="3" id="KW-1185">Reference proteome</keyword>
<accession>A0A2S2CVE0</accession>
<gene>
    <name evidence="2" type="ORF">DEW08_20470</name>
</gene>
<proteinExistence type="predicted"/>